<gene>
    <name evidence="3" type="ORF">URODEC1_LOCUS73196</name>
</gene>
<sequence length="395" mass="43009">MAPPAPWASIPPELLLLISGGLTHLESYSSARGVCTDDPNPHHYRYRPRVSAVFLPARRSFPLAALRGGGSRWPAASARATADSPSTAAPTTKVLTTTRYPEIYLVNPFSGGGGGEGEVVVPLLPLRNDGKPVPKIVFAPRPTPEDYVAVAICDMRRLAYTKTRDMKWMILDVPIGERDRLVDLAFDAGAGRVYCVTLLGDVHVLHIPAASGGGPSSSPWPSVSPAAACRLPYDPAAAYAPPYDTASKLTGAKHVFFFGGDLYQVWRNTSTCAVSWAMHDGGGRFGMTKDEVFVLKYDPERRPCWDVVKDLGGCSVFVGKNQPVVLQPEEDAPAVRPNCVYWINEQSAKEPMVFDMATEISTLHPSADKALNPKSTPVCWYFLDDKIRKIKENKV</sequence>
<evidence type="ECO:0000313" key="4">
    <source>
        <dbReference type="Proteomes" id="UP001497457"/>
    </source>
</evidence>
<feature type="chain" id="PRO_5044837685" description="KIB1-4 beta-propeller domain-containing protein" evidence="1">
    <location>
        <begin position="24"/>
        <end position="395"/>
    </location>
</feature>
<evidence type="ECO:0000313" key="3">
    <source>
        <dbReference type="EMBL" id="CAL5016420.1"/>
    </source>
</evidence>
<evidence type="ECO:0000256" key="1">
    <source>
        <dbReference type="SAM" id="SignalP"/>
    </source>
</evidence>
<dbReference type="Proteomes" id="UP001497457">
    <property type="component" value="Chromosome 29rd"/>
</dbReference>
<dbReference type="InterPro" id="IPR005174">
    <property type="entry name" value="KIB1-4_b-propeller"/>
</dbReference>
<evidence type="ECO:0000259" key="2">
    <source>
        <dbReference type="Pfam" id="PF03478"/>
    </source>
</evidence>
<reference evidence="3 4" key="2">
    <citation type="submission" date="2024-10" db="EMBL/GenBank/DDBJ databases">
        <authorList>
            <person name="Ryan C."/>
        </authorList>
    </citation>
    <scope>NUCLEOTIDE SEQUENCE [LARGE SCALE GENOMIC DNA]</scope>
</reference>
<dbReference type="EMBL" id="OZ075139">
    <property type="protein sequence ID" value="CAL5016420.1"/>
    <property type="molecule type" value="Genomic_DNA"/>
</dbReference>
<organism evidence="3 4">
    <name type="scientific">Urochloa decumbens</name>
    <dbReference type="NCBI Taxonomy" id="240449"/>
    <lineage>
        <taxon>Eukaryota</taxon>
        <taxon>Viridiplantae</taxon>
        <taxon>Streptophyta</taxon>
        <taxon>Embryophyta</taxon>
        <taxon>Tracheophyta</taxon>
        <taxon>Spermatophyta</taxon>
        <taxon>Magnoliopsida</taxon>
        <taxon>Liliopsida</taxon>
        <taxon>Poales</taxon>
        <taxon>Poaceae</taxon>
        <taxon>PACMAD clade</taxon>
        <taxon>Panicoideae</taxon>
        <taxon>Panicodae</taxon>
        <taxon>Paniceae</taxon>
        <taxon>Melinidinae</taxon>
        <taxon>Urochloa</taxon>
    </lineage>
</organism>
<feature type="signal peptide" evidence="1">
    <location>
        <begin position="1"/>
        <end position="23"/>
    </location>
</feature>
<dbReference type="PANTHER" id="PTHR34708:SF4">
    <property type="entry name" value="DUF295 DOMAIN-CONTAINING PROTEIN"/>
    <property type="match status" value="1"/>
</dbReference>
<reference evidence="4" key="1">
    <citation type="submission" date="2024-06" db="EMBL/GenBank/DDBJ databases">
        <authorList>
            <person name="Ryan C."/>
        </authorList>
    </citation>
    <scope>NUCLEOTIDE SEQUENCE [LARGE SCALE GENOMIC DNA]</scope>
</reference>
<keyword evidence="1" id="KW-0732">Signal</keyword>
<name>A0ABC9CBH2_9POAL</name>
<feature type="domain" description="KIB1-4 beta-propeller" evidence="2">
    <location>
        <begin position="95"/>
        <end position="354"/>
    </location>
</feature>
<proteinExistence type="predicted"/>
<dbReference type="Pfam" id="PF03478">
    <property type="entry name" value="Beta-prop_KIB1-4"/>
    <property type="match status" value="1"/>
</dbReference>
<dbReference type="PANTHER" id="PTHR34708">
    <property type="entry name" value="OS07G0440000 PROTEIN"/>
    <property type="match status" value="1"/>
</dbReference>
<keyword evidence="4" id="KW-1185">Reference proteome</keyword>
<accession>A0ABC9CBH2</accession>
<protein>
    <recommendedName>
        <fullName evidence="2">KIB1-4 beta-propeller domain-containing protein</fullName>
    </recommendedName>
</protein>
<dbReference type="AlphaFoldDB" id="A0ABC9CBH2"/>